<evidence type="ECO:0000313" key="2">
    <source>
        <dbReference type="EMBL" id="MFK0524355.1"/>
    </source>
</evidence>
<dbReference type="Pfam" id="PF08139">
    <property type="entry name" value="LPAM_1"/>
    <property type="match status" value="1"/>
</dbReference>
<dbReference type="RefSeq" id="WP_397332025.1">
    <property type="nucleotide sequence ID" value="NZ_JACLBX010000014.1"/>
</dbReference>
<protein>
    <submittedName>
        <fullName evidence="2">Lipoprotein</fullName>
    </submittedName>
</protein>
<comment type="caution">
    <text evidence="2">The sequence shown here is derived from an EMBL/GenBank/DDBJ whole genome shotgun (WGS) entry which is preliminary data.</text>
</comment>
<accession>A0ABW8HXD9</accession>
<reference evidence="2 3" key="1">
    <citation type="submission" date="2024-11" db="EMBL/GenBank/DDBJ databases">
        <title>Identification and Characterization of a Novel Fosfomycin Bacillithiol Transferase FosB8 in Paenibacillus illinoisensis.</title>
        <authorList>
            <person name="Lu W."/>
        </authorList>
    </citation>
    <scope>NUCLEOTIDE SEQUENCE [LARGE SCALE GENOMIC DNA]</scope>
    <source>
        <strain evidence="2 3">WP77</strain>
    </source>
</reference>
<keyword evidence="3" id="KW-1185">Reference proteome</keyword>
<dbReference type="PROSITE" id="PS51257">
    <property type="entry name" value="PROKAR_LIPOPROTEIN"/>
    <property type="match status" value="1"/>
</dbReference>
<organism evidence="2 3">
    <name type="scientific">Paenibacillus illinoisensis</name>
    <dbReference type="NCBI Taxonomy" id="59845"/>
    <lineage>
        <taxon>Bacteria</taxon>
        <taxon>Bacillati</taxon>
        <taxon>Bacillota</taxon>
        <taxon>Bacilli</taxon>
        <taxon>Bacillales</taxon>
        <taxon>Paenibacillaceae</taxon>
        <taxon>Paenibacillus</taxon>
    </lineage>
</organism>
<dbReference type="EMBL" id="JBIYSL010000004">
    <property type="protein sequence ID" value="MFK0524355.1"/>
    <property type="molecule type" value="Genomic_DNA"/>
</dbReference>
<gene>
    <name evidence="2" type="ORF">ACINKY_19345</name>
</gene>
<name>A0ABW8HXD9_9BACL</name>
<evidence type="ECO:0000256" key="1">
    <source>
        <dbReference type="ARBA" id="ARBA00022729"/>
    </source>
</evidence>
<evidence type="ECO:0000313" key="3">
    <source>
        <dbReference type="Proteomes" id="UP001618531"/>
    </source>
</evidence>
<sequence>MPSPMRKMIFLIFFVSTLTACTAWA</sequence>
<dbReference type="Proteomes" id="UP001618531">
    <property type="component" value="Unassembled WGS sequence"/>
</dbReference>
<proteinExistence type="predicted"/>
<keyword evidence="2" id="KW-0449">Lipoprotein</keyword>
<keyword evidence="1" id="KW-0732">Signal</keyword>
<dbReference type="InterPro" id="IPR012640">
    <property type="entry name" value="Membr_lipoprot_lipid_attach_CS"/>
</dbReference>